<keyword evidence="2" id="KW-1185">Reference proteome</keyword>
<dbReference type="RefSeq" id="WP_021762115.1">
    <property type="nucleotide sequence ID" value="NC_022444.1"/>
</dbReference>
<reference evidence="1 2" key="1">
    <citation type="journal article" date="2013" name="J. Bacteriol.">
        <title>Roles of HynAB and Ech, the only two hydrogenases found in the model sulfate reducer Desulfovibrio gigas.</title>
        <authorList>
            <person name="Morais-Silva F.O."/>
            <person name="Santos C.I."/>
            <person name="Rodrigues R."/>
            <person name="Pereira I.A."/>
            <person name="Rodrigues-Pousada C."/>
        </authorList>
    </citation>
    <scope>NUCLEOTIDE SEQUENCE [LARGE SCALE GENOMIC DNA]</scope>
    <source>
        <strain evidence="2">ATCC 19364 / DSM 1382 / NCIMB 9332 / VKM B-1759</strain>
    </source>
</reference>
<dbReference type="KEGG" id="dgg:DGI_3315"/>
<evidence type="ECO:0000313" key="2">
    <source>
        <dbReference type="Proteomes" id="UP000016587"/>
    </source>
</evidence>
<proteinExistence type="predicted"/>
<dbReference type="EMBL" id="CP006585">
    <property type="protein sequence ID" value="AGW15010.1"/>
    <property type="molecule type" value="Genomic_DNA"/>
</dbReference>
<dbReference type="Pfam" id="PF13565">
    <property type="entry name" value="HTH_32"/>
    <property type="match status" value="1"/>
</dbReference>
<dbReference type="Proteomes" id="UP000016587">
    <property type="component" value="Chromosome"/>
</dbReference>
<gene>
    <name evidence="1" type="ORF">DGI_3315</name>
</gene>
<accession>T2GEH9</accession>
<dbReference type="SUPFAM" id="SSF46689">
    <property type="entry name" value="Homeodomain-like"/>
    <property type="match status" value="1"/>
</dbReference>
<dbReference type="STRING" id="1121448.DGI_3315"/>
<reference evidence="2" key="2">
    <citation type="submission" date="2013-07" db="EMBL/GenBank/DDBJ databases">
        <authorList>
            <person name="Morais-Silva F.O."/>
            <person name="Rezende A.M."/>
            <person name="Pimentel C."/>
            <person name="Resende D.M."/>
            <person name="Santos C.I."/>
            <person name="Clemente C."/>
            <person name="de Oliveira L.M."/>
            <person name="da Silva S.M."/>
            <person name="Costa D.A."/>
            <person name="Varela-Raposo A."/>
            <person name="Horacio E.C.A."/>
            <person name="Matos M."/>
            <person name="Flores O."/>
            <person name="Ruiz J.C."/>
            <person name="Rodrigues-Pousada C."/>
        </authorList>
    </citation>
    <scope>NUCLEOTIDE SEQUENCE [LARGE SCALE GENOMIC DNA]</scope>
    <source>
        <strain evidence="2">ATCC 19364 / DSM 1382 / NCIMB 9332 / VKM B-1759</strain>
    </source>
</reference>
<dbReference type="PATRIC" id="fig|1121448.10.peg.3269"/>
<name>T2GEH9_MEGG1</name>
<sequence>MGIATKEVRELAVKAYLSGKGTLETVSRMFECHTSTLKRWLREYKEENRLEPRRRGHMAAAFSPQEREQLVAFLEEHPDVTLEQVRERFAKTCSLVTVHNTIRALGFSYKKNRYARLSKSGRM</sequence>
<protein>
    <submittedName>
        <fullName evidence="1">Putative ISSoc4, transposase orfA</fullName>
    </submittedName>
</protein>
<dbReference type="InterPro" id="IPR009057">
    <property type="entry name" value="Homeodomain-like_sf"/>
</dbReference>
<dbReference type="HOGENOM" id="CLU_2011561_0_0_7"/>
<dbReference type="AlphaFoldDB" id="T2GEH9"/>
<evidence type="ECO:0000313" key="1">
    <source>
        <dbReference type="EMBL" id="AGW15010.1"/>
    </source>
</evidence>
<organism evidence="1 2">
    <name type="scientific">Megalodesulfovibrio gigas (strain ATCC 19364 / DSM 1382 / NCIMB 9332 / VKM B-1759)</name>
    <name type="common">Desulfovibrio gigas</name>
    <dbReference type="NCBI Taxonomy" id="1121448"/>
    <lineage>
        <taxon>Bacteria</taxon>
        <taxon>Pseudomonadati</taxon>
        <taxon>Thermodesulfobacteriota</taxon>
        <taxon>Desulfovibrionia</taxon>
        <taxon>Desulfovibrionales</taxon>
        <taxon>Desulfovibrionaceae</taxon>
        <taxon>Megalodesulfovibrio</taxon>
    </lineage>
</organism>